<dbReference type="AlphaFoldDB" id="A0A645D4J2"/>
<sequence>MLVHNGGAHNGNDKLTVHPSYLYDKNGNAIPIYTTAKPNNIFNSTIWGPNIIGTQQKDAQLPVIPVSFDWKDYQDDQNTLSEALNSSADLSGNYYISKNFSQNTGTIRALNGNHVRIYAKDDINVYGNLITDKQTNIIIIAGRNVRIDTQGTIKGNIQIFAEKDIVINRSMQGSVLCMSKGDTIINVGHLRYAYIVSYGDMTVYGNYSKTNPVTLIEGAIMAGQKLEVNGPTLIFYPEIISKWGTWPPDITYP</sequence>
<accession>A0A645D4J2</accession>
<name>A0A645D4J2_9ZZZZ</name>
<reference evidence="1" key="1">
    <citation type="submission" date="2019-08" db="EMBL/GenBank/DDBJ databases">
        <authorList>
            <person name="Kucharzyk K."/>
            <person name="Murdoch R.W."/>
            <person name="Higgins S."/>
            <person name="Loffler F."/>
        </authorList>
    </citation>
    <scope>NUCLEOTIDE SEQUENCE</scope>
</reference>
<protein>
    <submittedName>
        <fullName evidence="1">Uncharacterized protein</fullName>
    </submittedName>
</protein>
<gene>
    <name evidence="1" type="ORF">SDC9_130626</name>
</gene>
<dbReference type="EMBL" id="VSSQ01032331">
    <property type="protein sequence ID" value="MPM83562.1"/>
    <property type="molecule type" value="Genomic_DNA"/>
</dbReference>
<comment type="caution">
    <text evidence="1">The sequence shown here is derived from an EMBL/GenBank/DDBJ whole genome shotgun (WGS) entry which is preliminary data.</text>
</comment>
<evidence type="ECO:0000313" key="1">
    <source>
        <dbReference type="EMBL" id="MPM83562.1"/>
    </source>
</evidence>
<organism evidence="1">
    <name type="scientific">bioreactor metagenome</name>
    <dbReference type="NCBI Taxonomy" id="1076179"/>
    <lineage>
        <taxon>unclassified sequences</taxon>
        <taxon>metagenomes</taxon>
        <taxon>ecological metagenomes</taxon>
    </lineage>
</organism>
<proteinExistence type="predicted"/>